<evidence type="ECO:0000256" key="9">
    <source>
        <dbReference type="SAM" id="MobiDB-lite"/>
    </source>
</evidence>
<feature type="compositionally biased region" description="Polar residues" evidence="9">
    <location>
        <begin position="1969"/>
        <end position="1978"/>
    </location>
</feature>
<dbReference type="GO" id="GO:0061630">
    <property type="term" value="F:ubiquitin protein ligase activity"/>
    <property type="evidence" value="ECO:0007669"/>
    <property type="project" value="UniProtKB-EC"/>
</dbReference>
<comment type="catalytic activity">
    <reaction evidence="1">
        <text>S-ubiquitinyl-[E2 ubiquitin-conjugating enzyme]-L-cysteine + [acceptor protein]-L-lysine = [E2 ubiquitin-conjugating enzyme]-L-cysteine + N(6)-ubiquitinyl-[acceptor protein]-L-lysine.</text>
        <dbReference type="EC" id="2.3.2.26"/>
    </reaction>
</comment>
<dbReference type="Pfam" id="PF06012">
    <property type="entry name" value="DUF908"/>
    <property type="match status" value="1"/>
</dbReference>
<protein>
    <recommendedName>
        <fullName evidence="3">HECT-type E3 ubiquitin transferase</fullName>
        <ecNumber evidence="3">2.3.2.26</ecNumber>
    </recommendedName>
    <alternativeName>
        <fullName evidence="7">HECT-type E3 ubiquitin transferase TOM1</fullName>
    </alternativeName>
</protein>
<dbReference type="VEuPathDB" id="FungiDB:HGUI_02519"/>
<evidence type="ECO:0000256" key="6">
    <source>
        <dbReference type="ARBA" id="ARBA00034494"/>
    </source>
</evidence>
<feature type="active site" description="Glycyl thioester intermediate" evidence="8">
    <location>
        <position position="3388"/>
    </location>
</feature>
<dbReference type="CDD" id="cd00078">
    <property type="entry name" value="HECTc"/>
    <property type="match status" value="1"/>
</dbReference>
<evidence type="ECO:0000256" key="7">
    <source>
        <dbReference type="ARBA" id="ARBA00076267"/>
    </source>
</evidence>
<dbReference type="SUPFAM" id="SSF56204">
    <property type="entry name" value="Hect, E3 ligase catalytic domain"/>
    <property type="match status" value="1"/>
</dbReference>
<dbReference type="EC" id="2.3.2.26" evidence="3"/>
<dbReference type="Pfam" id="PF00632">
    <property type="entry name" value="HECT"/>
    <property type="match status" value="1"/>
</dbReference>
<dbReference type="Gene3D" id="3.30.2160.10">
    <property type="entry name" value="Hect, E3 ligase catalytic domain"/>
    <property type="match status" value="1"/>
</dbReference>
<dbReference type="PROSITE" id="PS50237">
    <property type="entry name" value="HECT"/>
    <property type="match status" value="1"/>
</dbReference>
<feature type="compositionally biased region" description="Acidic residues" evidence="9">
    <location>
        <begin position="1986"/>
        <end position="1999"/>
    </location>
</feature>
<sequence length="3421" mass="393451">MQAYNNSEQNSFEHAINIQKAEKYKELIDYFTEATDENDFLNKLENYIQQPWERNQDLMLVWMPVLNRIQDNLKKIINENNLDIHIPELNNALSSSKSNHSSQQTQPKTNYDGFLTHLPKALELKLIKYLEFTFFILQHTTNRHTFLMTNQILALLNAPNIEVKLRCVKLLLIDIGESVGSWSPDKNIKQELRTKLTSMILALQCHISCDNNLKNSFDLVDFLANCSPKSYGIPEGASIISPANTILPFTFKYYSQKSNSNLEVFKITNEKLISTSYEELLNLVKSQKKIPEHYWFEISMQLYVAKSFAVPEDSKNLKAQNTFLLKNDTEKLQNIFDALNPYIQLKFYSVGLINVLLSPPVVSSSIFELDGSIFECLCRFTLQGYPLQKVPNNFPMSQIRVSALYALKYISDRHVWCLDILKCIGGNATHGPVFLLFDRIKKAIAANSDDIDVAFNMKFFDVIANLTGVSSICDSLVSAGLISKLVQILNVYDYHEYQTILRVSGVLKSCLRKIEDVNTFENAGGYTLLHDRLSAEIDYGLATRDQFKHIKHYTEVYFTLSFRQVCFIRSFLKTILKVIDIDTTDKIRNFMDSKLLGTINTILLNRRDFGFTLLSYALDIVQVLLNKDPTIYQILQEAGTVDIIINNFADYLGPWDNLLLTLPQLVSALCLNKSALQKIKESNIIKLLFQPYKDSKLAAVLIKYMESEYAEHLDELYRYHPELQEMMTNEFAEAINSLEVKYDDVPLMQPPNSSLFTSSGESFEGVARSADFSFDSSDSGILIRCAFLSLYGCEWANLSEKLDCSAIIKKIYNEKTPGTFLKSDTQVAVIDVLKSSELFDFETISSSFISTIFGLLNNLASFKVGYEDKSFFLNCNDEQEVRRFSGLLNSLSVNFQTLVNTGFEYGTFSDRKCQGFAKNYMKQFDAKNNIFKDMSNLVIKLIAEENQIARSLTPQQDIDTLVQRPYYISIKNSIDVKKEKSNHYFTNNVFMIRYWATNINYNTVMFFKSFLRVFSMERTQLNTESITEQLMIMECCMKALLNILCFFNKENVEIDEAMHAIFFVYSAMKKQPFGYQGISSEIDYFVCNLYYKYKINFKLFEILDRVIQKHLKTASDEGFKFYDVKSKLVFPRKLEVLLPKCIQLLFEVTTWANKSFLSVNQEEIFYSVFDYVNESPESDAKLFTQYMLQSDIECINIINQKYISKCIAKQLVFTDKTFVKIVDCYIDIMNRGLSKDAIDNLKIFRPLYADSYNTGQSIGLMRIIKFRVGDVPNISFYIKQAKNILFDEILDHPGFIIDNPSQIKFENYEPIEKDDIDGWLDNYCNFAVTANDRVHFDGKDSTMYSWITNMTTANIVCSFESFDGYSFKAEKFVDLITGYPRCINSIYSLLKMLVQTYSSLYLKDEDHSDLEEDKNFISIFGHICIQFVLYLGEHKDELSMKDQIAILEFTGLLLSKPLKLDIDCYQLSTIADIFASTFTEKLNNHEISHVLLPGFLFVFETLYSHYRFTSLSKLPNIELPEEYHPKWFGNFNQTFVSAVIDIVLKCKNIKSVELGCSIARVCILNVLEDYQNVTKIINSRTLVELLKCIGISQKDKFIATLQNSFIILCRLCLEDSETLHCIMSRESLDFEDTVQILLQRKSNLAFRNTKFLLKALFEQGFDFRKEMFDKDPSLKAEAYRMLRSKKQLANIHVKTDIVNLIFSQLIATYKTDWISEDETTNNSSFDVNNSRNISFNYMKFLLNILTELVLSYQHAKLDLISYSKRNIVGQSQEPRTTSVNFLIHQILPFSKYTSVVKRDFVEEKKHYLYRKAKVLLQNLLTNKKNAKVFTMETLPFEKSDHASIFIRKHVLQCLVKVIHPDTMKSRVHSLTYTEKEKIYGCILFLNDLFLSFSSSKTELVIILRLIIQLNIPNMISLLVNRLDNSLSSNVSELNMQIFVCLRSFHNIIDEYKREFINCKPLLNLINEQSDSTQTIQDSHTSKPLDDQESSSDSSDDDVKEDTNKDLTDYDNPEENMFRHSALAMYDIEDIEEEVMNDQNSIFDDDYEDEDLAFVDDAALQNSLDLVDNTGDANAEYDGYSGDDEDADSNSDVDIDIIHGDVVLDDLSSQSENISDFDSDDEEGVIYLDNDIVLLDDDEDNENFVDDPLGHDVSAEEFNSHLNERELYESDFISGLNGSSSDDVSYLRDSSDFTDYSDYSHSDDESINLSGSESSENGYSSSEEAVAQYIIDDHNSNHVDTSMRLRQHRGSFMIDVDNMNISPHNGDSEASVLNMFATRFPWSELGNTILRNNRRLNHPAAFGLFSNQGGLNSRYNANNSSFNVYDNILGSDEAHQRFNHEEVENDEINNSNKPLFLSNVNLDLLFDDDSISTLKRWDEIERMFPVIEFYSKYLIQQIFHEFSYLSFSLKWDTLYRPLKTSAISSHDQLLQVGTKRKAELSLDEDISSFENRHTIDIDGVQVDVSAFGLNAESFEKFSSTYSKNNFLSEYIVDCLINQGNYAYICCPPDLKKLNEVKNTPEIDYKAVLSLPDSIISKIEHYQRFKEHKLSLKMKEIFEKGRYIKVTEGIRQPRAVLYDRAAIYSLSKSFFIYQPYLKREPFHEFFTTLCKHLKKARNEFLNLLLLIISEGLHSSTALSEVYGYISNKIDKLINPNSFTVKSYVLSNDCTVDNVGSQSIDCLQHLSKEYAPCFNFFTTTHQDLLVTKHRKYFGDNFSKNTLKANGETGFDLSYDDFTMNDSESHNSKACPINYLFTALCIPVVRNEVTLMDALSLTVKTIIQSNCVTKKSENKELKKLKQSDQLGSLLMDSTFKILLTVVSFESSTTRTLENVITSLQVLKDTYYYSDDHSTNIITMISKFCKKCLSVCSKKLDEMISLINKGEKEIITSEDPNDIVTSMSAANSPQSCLLKYITIIDFLFFQKKADSKSSIGNAHLLKVYTDIPFSETWLRFSNYLNKFETINGNTSNVTKILFLLPLLESVMIDCKINLLFSENNLKFSKVGKQFIFEHKILLNSMIRTSPKLMNGPFSILLTLDSSAVDFDNKRFFFRTKLKQNKRFDNTSVDFTVNRSDIFSDSYDALYSDEKSKFKTGKLNVTFKDEEGVDAGGLTREWYQLISRQMVSPEFSLFTPVSDENNDTFIPNRNIVSDQKHLSYYEFCGMIMAKAIHDSCFLDCHFIRPIYKAIIGKNPGLKDMETIDPEYYKSLIWILENDITDVLDITFSLETENSGKYESHDLIPNGSEIAVTEENKKEYVNKVIDFKLKLSFKTQLQHLVSGFYSIIDKELIEIFNENELELLLNGLPDIDVDDWKNNTEYVNYTSQSPEISLFWRCVRSFNQVEKAKLLQFITGTSKVPLNGFRDLQGSNGSSKFSIHKDFGSSSRLPQAHTCFNQLDLPSYKTYEEMKRALLVAINEGSEGFGLK</sequence>
<dbReference type="GO" id="GO:0005634">
    <property type="term" value="C:nucleus"/>
    <property type="evidence" value="ECO:0007669"/>
    <property type="project" value="TreeGrafter"/>
</dbReference>
<evidence type="ECO:0000256" key="3">
    <source>
        <dbReference type="ARBA" id="ARBA00012485"/>
    </source>
</evidence>
<feature type="region of interest" description="Disordered" evidence="9">
    <location>
        <begin position="2194"/>
        <end position="2221"/>
    </location>
</feature>
<evidence type="ECO:0000256" key="1">
    <source>
        <dbReference type="ARBA" id="ARBA00000885"/>
    </source>
</evidence>
<evidence type="ECO:0000256" key="2">
    <source>
        <dbReference type="ARBA" id="ARBA00004906"/>
    </source>
</evidence>
<dbReference type="PANTHER" id="PTHR11254:SF67">
    <property type="entry name" value="E3 UBIQUITIN-PROTEIN LIGASE HUWE1"/>
    <property type="match status" value="1"/>
</dbReference>
<organism evidence="11 12">
    <name type="scientific">Hanseniaspora guilliermondii</name>
    <dbReference type="NCBI Taxonomy" id="56406"/>
    <lineage>
        <taxon>Eukaryota</taxon>
        <taxon>Fungi</taxon>
        <taxon>Dikarya</taxon>
        <taxon>Ascomycota</taxon>
        <taxon>Saccharomycotina</taxon>
        <taxon>Saccharomycetes</taxon>
        <taxon>Saccharomycodales</taxon>
        <taxon>Saccharomycodaceae</taxon>
        <taxon>Hanseniaspora</taxon>
    </lineage>
</organism>
<evidence type="ECO:0000313" key="11">
    <source>
        <dbReference type="EMBL" id="SGZ40319.1"/>
    </source>
</evidence>
<dbReference type="Gene3D" id="3.30.2410.10">
    <property type="entry name" value="Hect, E3 ligase catalytic domain"/>
    <property type="match status" value="1"/>
</dbReference>
<dbReference type="GO" id="GO:0005737">
    <property type="term" value="C:cytoplasm"/>
    <property type="evidence" value="ECO:0007669"/>
    <property type="project" value="TreeGrafter"/>
</dbReference>
<keyword evidence="5 8" id="KW-0833">Ubl conjugation pathway</keyword>
<dbReference type="InterPro" id="IPR010314">
    <property type="entry name" value="E3_Ub_ligase_DUF913"/>
</dbReference>
<gene>
    <name evidence="11" type="ORF">HGUI_02519</name>
</gene>
<evidence type="ECO:0000256" key="8">
    <source>
        <dbReference type="PROSITE-ProRule" id="PRU00104"/>
    </source>
</evidence>
<dbReference type="InterPro" id="IPR035983">
    <property type="entry name" value="Hect_E3_ubiquitin_ligase"/>
</dbReference>
<dbReference type="Proteomes" id="UP000183365">
    <property type="component" value="Unassembled WGS sequence"/>
</dbReference>
<keyword evidence="12" id="KW-1185">Reference proteome</keyword>
<dbReference type="InterPro" id="IPR000569">
    <property type="entry name" value="HECT_dom"/>
</dbReference>
<proteinExistence type="inferred from homology"/>
<dbReference type="FunFam" id="3.30.2160.10:FF:000001">
    <property type="entry name" value="E3 ubiquitin-protein ligase NEDD4-like"/>
    <property type="match status" value="1"/>
</dbReference>
<evidence type="ECO:0000259" key="10">
    <source>
        <dbReference type="PROSITE" id="PS50237"/>
    </source>
</evidence>
<comment type="pathway">
    <text evidence="2">Protein modification; protein ubiquitination.</text>
</comment>
<dbReference type="OrthoDB" id="8068875at2759"/>
<dbReference type="Gene3D" id="3.90.1750.10">
    <property type="entry name" value="Hect, E3 ligase catalytic domains"/>
    <property type="match status" value="1"/>
</dbReference>
<dbReference type="InterPro" id="IPR050409">
    <property type="entry name" value="E3_ubiq-protein_ligase"/>
</dbReference>
<dbReference type="FunFam" id="3.30.2410.10:FF:000004">
    <property type="entry name" value="E3 ubiquitin-protein ligase HUWE1, variant"/>
    <property type="match status" value="1"/>
</dbReference>
<dbReference type="GO" id="GO:0000209">
    <property type="term" value="P:protein polyubiquitination"/>
    <property type="evidence" value="ECO:0007669"/>
    <property type="project" value="TreeGrafter"/>
</dbReference>
<feature type="compositionally biased region" description="Low complexity" evidence="9">
    <location>
        <begin position="2206"/>
        <end position="2221"/>
    </location>
</feature>
<dbReference type="Pfam" id="PF06025">
    <property type="entry name" value="DUF913"/>
    <property type="match status" value="1"/>
</dbReference>
<dbReference type="PANTHER" id="PTHR11254">
    <property type="entry name" value="HECT DOMAIN UBIQUITIN-PROTEIN LIGASE"/>
    <property type="match status" value="1"/>
</dbReference>
<dbReference type="GO" id="GO:0006511">
    <property type="term" value="P:ubiquitin-dependent protein catabolic process"/>
    <property type="evidence" value="ECO:0007669"/>
    <property type="project" value="TreeGrafter"/>
</dbReference>
<name>A0A1L0CZM3_9ASCO</name>
<dbReference type="SMART" id="SM00119">
    <property type="entry name" value="HECTc"/>
    <property type="match status" value="1"/>
</dbReference>
<dbReference type="InterPro" id="IPR010309">
    <property type="entry name" value="E3_Ub_ligase_DUF908"/>
</dbReference>
<evidence type="ECO:0000256" key="5">
    <source>
        <dbReference type="ARBA" id="ARBA00022786"/>
    </source>
</evidence>
<accession>A0A1L0CZM3</accession>
<evidence type="ECO:0000313" key="12">
    <source>
        <dbReference type="Proteomes" id="UP000183365"/>
    </source>
</evidence>
<reference evidence="12" key="1">
    <citation type="submission" date="2016-11" db="EMBL/GenBank/DDBJ databases">
        <authorList>
            <person name="Guldener U."/>
        </authorList>
    </citation>
    <scope>NUCLEOTIDE SEQUENCE [LARGE SCALE GENOMIC DNA]</scope>
</reference>
<dbReference type="EMBL" id="FQNF01000046">
    <property type="protein sequence ID" value="SGZ40319.1"/>
    <property type="molecule type" value="Genomic_DNA"/>
</dbReference>
<comment type="similarity">
    <text evidence="6">Belongs to the UPL family. TOM1/PTR1 subfamily.</text>
</comment>
<keyword evidence="4" id="KW-0808">Transferase</keyword>
<feature type="domain" description="HECT" evidence="10">
    <location>
        <begin position="3084"/>
        <end position="3421"/>
    </location>
</feature>
<evidence type="ECO:0000256" key="4">
    <source>
        <dbReference type="ARBA" id="ARBA00022679"/>
    </source>
</evidence>
<feature type="region of interest" description="Disordered" evidence="9">
    <location>
        <begin position="1969"/>
        <end position="2017"/>
    </location>
</feature>